<dbReference type="InterPro" id="IPR001090">
    <property type="entry name" value="Ephrin_rcpt_lig-bd_dom"/>
</dbReference>
<dbReference type="PROSITE" id="PS51550">
    <property type="entry name" value="EPH_LBD"/>
    <property type="match status" value="1"/>
</dbReference>
<evidence type="ECO:0000256" key="5">
    <source>
        <dbReference type="ARBA" id="ARBA00023170"/>
    </source>
</evidence>
<evidence type="ECO:0000313" key="7">
    <source>
        <dbReference type="EnsemblMetazoa" id="XP_020893634.2"/>
    </source>
</evidence>
<reference evidence="7" key="1">
    <citation type="submission" date="2022-11" db="UniProtKB">
        <authorList>
            <consortium name="EnsemblMetazoa"/>
        </authorList>
    </citation>
    <scope>IDENTIFICATION</scope>
</reference>
<dbReference type="SUPFAM" id="SSF49785">
    <property type="entry name" value="Galactose-binding domain-like"/>
    <property type="match status" value="1"/>
</dbReference>
<protein>
    <recommendedName>
        <fullName evidence="6">Eph LBD domain-containing protein</fullName>
    </recommendedName>
</protein>
<dbReference type="KEGG" id="epa:110232763"/>
<proteinExistence type="predicted"/>
<dbReference type="GO" id="GO:0005524">
    <property type="term" value="F:ATP binding"/>
    <property type="evidence" value="ECO:0007669"/>
    <property type="project" value="UniProtKB-KW"/>
</dbReference>
<dbReference type="RefSeq" id="XP_020893634.2">
    <property type="nucleotide sequence ID" value="XM_021037975.2"/>
</dbReference>
<sequence length="250" mass="28696">MMRITNANDETTEYQACQMYDAENQPNSWLITDAIKIDKVRRIDVTVEFSIWNCSGKEMRDVKYCKESFDIYVHLASEMYNTGKIPNPYLNHSAYDLKSAVSPKYMVMGFTYEDIKNIRSSTNRETYRIDLRQGYPYVYIAFRYTGGCISVCRVSAQYYQCPAKTLSESLIRVPMTKAPPNGSERVRGQCFPYAQPESNGNEPFWLCEAEGKWSENSNIGMCICKAGYDKVNTSKREAECQEKAQDTEPG</sequence>
<feature type="domain" description="Eph LBD" evidence="6">
    <location>
        <begin position="1"/>
        <end position="166"/>
    </location>
</feature>
<evidence type="ECO:0000259" key="6">
    <source>
        <dbReference type="PROSITE" id="PS51550"/>
    </source>
</evidence>
<evidence type="ECO:0000256" key="3">
    <source>
        <dbReference type="ARBA" id="ARBA00022840"/>
    </source>
</evidence>
<evidence type="ECO:0000256" key="1">
    <source>
        <dbReference type="ARBA" id="ARBA00004167"/>
    </source>
</evidence>
<name>A0A913WSY4_EXADI</name>
<dbReference type="OMA" id="YYMESNE"/>
<keyword evidence="3" id="KW-0067">ATP-binding</keyword>
<dbReference type="Gene3D" id="2.60.120.260">
    <property type="entry name" value="Galactose-binding domain-like"/>
    <property type="match status" value="1"/>
</dbReference>
<dbReference type="OrthoDB" id="4062651at2759"/>
<dbReference type="AlphaFoldDB" id="A0A913WSY4"/>
<dbReference type="EnsemblMetazoa" id="XM_021037975.2">
    <property type="protein sequence ID" value="XP_020893634.2"/>
    <property type="gene ID" value="LOC110232763"/>
</dbReference>
<keyword evidence="2" id="KW-0547">Nucleotide-binding</keyword>
<dbReference type="Gene3D" id="2.60.40.1770">
    <property type="entry name" value="ephrin a2 ectodomain"/>
    <property type="match status" value="1"/>
</dbReference>
<dbReference type="Pfam" id="PF01404">
    <property type="entry name" value="Ephrin_lbd"/>
    <property type="match status" value="1"/>
</dbReference>
<keyword evidence="8" id="KW-1185">Reference proteome</keyword>
<accession>A0A913WSY4</accession>
<dbReference type="InterPro" id="IPR050449">
    <property type="entry name" value="Ephrin_rcpt_TKs"/>
</dbReference>
<dbReference type="Proteomes" id="UP000887567">
    <property type="component" value="Unplaced"/>
</dbReference>
<comment type="subcellular location">
    <subcellularLocation>
        <location evidence="1">Membrane</location>
        <topology evidence="1">Single-pass membrane protein</topology>
    </subcellularLocation>
</comment>
<keyword evidence="4" id="KW-0472">Membrane</keyword>
<evidence type="ECO:0000313" key="8">
    <source>
        <dbReference type="Proteomes" id="UP000887567"/>
    </source>
</evidence>
<dbReference type="PANTHER" id="PTHR46877">
    <property type="entry name" value="EPH RECEPTOR A5"/>
    <property type="match status" value="1"/>
</dbReference>
<organism evidence="7 8">
    <name type="scientific">Exaiptasia diaphana</name>
    <name type="common">Tropical sea anemone</name>
    <name type="synonym">Aiptasia pulchella</name>
    <dbReference type="NCBI Taxonomy" id="2652724"/>
    <lineage>
        <taxon>Eukaryota</taxon>
        <taxon>Metazoa</taxon>
        <taxon>Cnidaria</taxon>
        <taxon>Anthozoa</taxon>
        <taxon>Hexacorallia</taxon>
        <taxon>Actiniaria</taxon>
        <taxon>Aiptasiidae</taxon>
        <taxon>Exaiptasia</taxon>
    </lineage>
</organism>
<dbReference type="GeneID" id="110232763"/>
<dbReference type="GO" id="GO:0005886">
    <property type="term" value="C:plasma membrane"/>
    <property type="evidence" value="ECO:0007669"/>
    <property type="project" value="TreeGrafter"/>
</dbReference>
<evidence type="ECO:0000256" key="2">
    <source>
        <dbReference type="ARBA" id="ARBA00022741"/>
    </source>
</evidence>
<dbReference type="InterPro" id="IPR008979">
    <property type="entry name" value="Galactose-bd-like_sf"/>
</dbReference>
<dbReference type="PANTHER" id="PTHR46877:SF14">
    <property type="entry name" value="RECEPTOR PROTEIN-TYROSINE KINASE"/>
    <property type="match status" value="1"/>
</dbReference>
<evidence type="ECO:0000256" key="4">
    <source>
        <dbReference type="ARBA" id="ARBA00023136"/>
    </source>
</evidence>
<keyword evidence="5" id="KW-0675">Receptor</keyword>